<dbReference type="AlphaFoldDB" id="A0A7W6J2S7"/>
<reference evidence="1 2" key="1">
    <citation type="submission" date="2020-08" db="EMBL/GenBank/DDBJ databases">
        <title>Genomic Encyclopedia of Type Strains, Phase IV (KMG-IV): sequencing the most valuable type-strain genomes for metagenomic binning, comparative biology and taxonomic classification.</title>
        <authorList>
            <person name="Goeker M."/>
        </authorList>
    </citation>
    <scope>NUCLEOTIDE SEQUENCE [LARGE SCALE GENOMIC DNA]</scope>
    <source>
        <strain evidence="1 2">DSM 29853</strain>
    </source>
</reference>
<keyword evidence="2" id="KW-1185">Reference proteome</keyword>
<accession>A0A7W6J2S7</accession>
<proteinExistence type="predicted"/>
<protein>
    <submittedName>
        <fullName evidence="1">Uncharacterized protein</fullName>
    </submittedName>
</protein>
<evidence type="ECO:0000313" key="2">
    <source>
        <dbReference type="Proteomes" id="UP000528286"/>
    </source>
</evidence>
<dbReference type="RefSeq" id="WP_183364870.1">
    <property type="nucleotide sequence ID" value="NZ_JACIEZ010000001.1"/>
</dbReference>
<dbReference type="EMBL" id="JACIEZ010000001">
    <property type="protein sequence ID" value="MBB4063703.1"/>
    <property type="molecule type" value="Genomic_DNA"/>
</dbReference>
<comment type="caution">
    <text evidence="1">The sequence shown here is derived from an EMBL/GenBank/DDBJ whole genome shotgun (WGS) entry which is preliminary data.</text>
</comment>
<evidence type="ECO:0000313" key="1">
    <source>
        <dbReference type="EMBL" id="MBB4063703.1"/>
    </source>
</evidence>
<gene>
    <name evidence="1" type="ORF">GGR23_000864</name>
</gene>
<name>A0A7W6J2S7_9HYPH</name>
<sequence>MENGKAAIELKYKWRKTWPEHPDDYVGYDPNCIGADGKPEVIGRFYISHLPEGMGWRWFSQWRPLEFKSGMPSGVERTEREAAKAVEEAYEYL</sequence>
<dbReference type="Proteomes" id="UP000528286">
    <property type="component" value="Unassembled WGS sequence"/>
</dbReference>
<organism evidence="1 2">
    <name type="scientific">Gellertiella hungarica</name>
    <dbReference type="NCBI Taxonomy" id="1572859"/>
    <lineage>
        <taxon>Bacteria</taxon>
        <taxon>Pseudomonadati</taxon>
        <taxon>Pseudomonadota</taxon>
        <taxon>Alphaproteobacteria</taxon>
        <taxon>Hyphomicrobiales</taxon>
        <taxon>Rhizobiaceae</taxon>
        <taxon>Gellertiella</taxon>
    </lineage>
</organism>